<keyword evidence="3" id="KW-0862">Zinc</keyword>
<feature type="domain" description="HIT-type" evidence="5">
    <location>
        <begin position="3"/>
        <end position="38"/>
    </location>
</feature>
<dbReference type="Gene3D" id="1.20.1440.260">
    <property type="match status" value="1"/>
</dbReference>
<dbReference type="EMBL" id="GL996514">
    <property type="protein sequence ID" value="EGV65401.1"/>
    <property type="molecule type" value="Genomic_DNA"/>
</dbReference>
<evidence type="ECO:0000259" key="5">
    <source>
        <dbReference type="PROSITE" id="PS51083"/>
    </source>
</evidence>
<dbReference type="Gene3D" id="3.30.60.190">
    <property type="match status" value="1"/>
</dbReference>
<reference evidence="6 7" key="1">
    <citation type="journal article" date="2011" name="Proc. Natl. Acad. Sci. U.S.A.">
        <title>Comparative genomics of xylose-fermenting fungi for enhanced biofuel production.</title>
        <authorList>
            <person name="Wohlbach D.J."/>
            <person name="Kuo A."/>
            <person name="Sato T.K."/>
            <person name="Potts K.M."/>
            <person name="Salamov A.A."/>
            <person name="LaButti K.M."/>
            <person name="Sun H."/>
            <person name="Clum A."/>
            <person name="Pangilinan J.L."/>
            <person name="Lindquist E.A."/>
            <person name="Lucas S."/>
            <person name="Lapidus A."/>
            <person name="Jin M."/>
            <person name="Gunawan C."/>
            <person name="Balan V."/>
            <person name="Dale B.E."/>
            <person name="Jeffries T.W."/>
            <person name="Zinkel R."/>
            <person name="Barry K.W."/>
            <person name="Grigoriev I.V."/>
            <person name="Gasch A.P."/>
        </authorList>
    </citation>
    <scope>NUCLEOTIDE SEQUENCE [LARGE SCALE GENOMIC DNA]</scope>
    <source>
        <strain evidence="7">ATCC 10573 / BCRC 21748 / CBS 615 / JCM 9827 / NBRC 10315 / NRRL Y-1498 / VKM Y-70</strain>
    </source>
</reference>
<dbReference type="InterPro" id="IPR051639">
    <property type="entry name" value="BCD1"/>
</dbReference>
<dbReference type="PANTHER" id="PTHR13483">
    <property type="entry name" value="BOX C_D SNORNA PROTEIN 1-RELATED"/>
    <property type="match status" value="1"/>
</dbReference>
<name>G3B0H1_CANTC</name>
<dbReference type="eggNOG" id="ENOG502S27I">
    <property type="taxonomic scope" value="Eukaryota"/>
</dbReference>
<dbReference type="PROSITE" id="PS51083">
    <property type="entry name" value="ZF_HIT"/>
    <property type="match status" value="1"/>
</dbReference>
<dbReference type="CDD" id="cd23024">
    <property type="entry name" value="zf-HIT_ZNHIT2-3"/>
    <property type="match status" value="1"/>
</dbReference>
<evidence type="ECO:0000256" key="4">
    <source>
        <dbReference type="PROSITE-ProRule" id="PRU00453"/>
    </source>
</evidence>
<dbReference type="InterPro" id="IPR007529">
    <property type="entry name" value="Znf_HIT"/>
</dbReference>
<dbReference type="GO" id="GO:0005634">
    <property type="term" value="C:nucleus"/>
    <property type="evidence" value="ECO:0007669"/>
    <property type="project" value="TreeGrafter"/>
</dbReference>
<dbReference type="GO" id="GO:0070761">
    <property type="term" value="C:pre-snoRNP complex"/>
    <property type="evidence" value="ECO:0007669"/>
    <property type="project" value="TreeGrafter"/>
</dbReference>
<dbReference type="GO" id="GO:0000492">
    <property type="term" value="P:box C/D snoRNP assembly"/>
    <property type="evidence" value="ECO:0007669"/>
    <property type="project" value="TreeGrafter"/>
</dbReference>
<accession>G3B0H1</accession>
<dbReference type="STRING" id="590646.G3B0H1"/>
<evidence type="ECO:0000313" key="6">
    <source>
        <dbReference type="EMBL" id="EGV65401.1"/>
    </source>
</evidence>
<keyword evidence="1" id="KW-0479">Metal-binding</keyword>
<dbReference type="Proteomes" id="UP000000707">
    <property type="component" value="Unassembled WGS sequence"/>
</dbReference>
<dbReference type="GO" id="GO:0048254">
    <property type="term" value="P:snoRNA localization"/>
    <property type="evidence" value="ECO:0007669"/>
    <property type="project" value="TreeGrafter"/>
</dbReference>
<dbReference type="Pfam" id="PF04438">
    <property type="entry name" value="zf-HIT"/>
    <property type="match status" value="1"/>
</dbReference>
<dbReference type="GO" id="GO:0008270">
    <property type="term" value="F:zinc ion binding"/>
    <property type="evidence" value="ECO:0007669"/>
    <property type="project" value="UniProtKB-UniRule"/>
</dbReference>
<sequence>MLCEVCNNEVSKYKCPRCSVNYCSIACYKSDTHTARHADNRGGVGTTTAQTAPVSPSRPDRFSFIVSDPTIKNLLTIPALQMHLSTLIKLADTFESSNKNYLLNLKINDLRSDGSEQNVLIEEFVQRFLKLSDEWESQHGS</sequence>
<evidence type="ECO:0000256" key="1">
    <source>
        <dbReference type="ARBA" id="ARBA00022723"/>
    </source>
</evidence>
<evidence type="ECO:0000256" key="3">
    <source>
        <dbReference type="ARBA" id="ARBA00022833"/>
    </source>
</evidence>
<dbReference type="SUPFAM" id="SSF144232">
    <property type="entry name" value="HIT/MYND zinc finger-like"/>
    <property type="match status" value="1"/>
</dbReference>
<evidence type="ECO:0000256" key="2">
    <source>
        <dbReference type="ARBA" id="ARBA00022771"/>
    </source>
</evidence>
<dbReference type="PANTHER" id="PTHR13483:SF11">
    <property type="entry name" value="ZINC FINGER HIT DOMAIN-CONTAINING PROTEIN 3"/>
    <property type="match status" value="1"/>
</dbReference>
<dbReference type="GO" id="GO:0000463">
    <property type="term" value="P:maturation of LSU-rRNA from tricistronic rRNA transcript (SSU-rRNA, 5.8S rRNA, LSU-rRNA)"/>
    <property type="evidence" value="ECO:0007669"/>
    <property type="project" value="TreeGrafter"/>
</dbReference>
<keyword evidence="7" id="KW-1185">Reference proteome</keyword>
<keyword evidence="2 4" id="KW-0863">Zinc-finger</keyword>
<dbReference type="AlphaFoldDB" id="G3B0H1"/>
<proteinExistence type="predicted"/>
<protein>
    <recommendedName>
        <fullName evidence="5">HIT-type domain-containing protein</fullName>
    </recommendedName>
</protein>
<dbReference type="HOGENOM" id="CLU_1619339_0_0_1"/>
<evidence type="ECO:0000313" key="7">
    <source>
        <dbReference type="Proteomes" id="UP000000707"/>
    </source>
</evidence>
<gene>
    <name evidence="6" type="ORF">CANTEDRAFT_102560</name>
</gene>
<organism evidence="7">
    <name type="scientific">Candida tenuis (strain ATCC 10573 / BCRC 21748 / CBS 615 / JCM 9827 / NBRC 10315 / NRRL Y-1498 / VKM Y-70)</name>
    <name type="common">Yeast</name>
    <name type="synonym">Yamadazyma tenuis</name>
    <dbReference type="NCBI Taxonomy" id="590646"/>
    <lineage>
        <taxon>Eukaryota</taxon>
        <taxon>Fungi</taxon>
        <taxon>Dikarya</taxon>
        <taxon>Ascomycota</taxon>
        <taxon>Saccharomycotina</taxon>
        <taxon>Pichiomycetes</taxon>
        <taxon>Debaryomycetaceae</taxon>
        <taxon>Yamadazyma</taxon>
    </lineage>
</organism>
<dbReference type="OrthoDB" id="423498at2759"/>